<evidence type="ECO:0000259" key="2">
    <source>
        <dbReference type="Pfam" id="PF06970"/>
    </source>
</evidence>
<reference evidence="3 4" key="1">
    <citation type="submission" date="2017-09" db="EMBL/GenBank/DDBJ databases">
        <title>Large-scale bioinformatics analysis of Bacillus genomes uncovers conserved roles of natural products in bacterial physiology.</title>
        <authorList>
            <consortium name="Agbiome Team Llc"/>
            <person name="Bleich R.M."/>
            <person name="Grubbs K.J."/>
            <person name="Santa Maria K.C."/>
            <person name="Allen S.E."/>
            <person name="Farag S."/>
            <person name="Shank E.A."/>
            <person name="Bowers A."/>
        </authorList>
    </citation>
    <scope>NUCLEOTIDE SEQUENCE [LARGE SCALE GENOMIC DNA]</scope>
    <source>
        <strain evidence="3 4">AFS044250</strain>
    </source>
</reference>
<dbReference type="Proteomes" id="UP000225997">
    <property type="component" value="Unassembled WGS sequence"/>
</dbReference>
<evidence type="ECO:0000313" key="4">
    <source>
        <dbReference type="Proteomes" id="UP000225997"/>
    </source>
</evidence>
<dbReference type="InterPro" id="IPR010724">
    <property type="entry name" value="RepA_N"/>
</dbReference>
<comment type="caution">
    <text evidence="3">The sequence shown here is derived from an EMBL/GenBank/DDBJ whole genome shotgun (WGS) entry which is preliminary data.</text>
</comment>
<feature type="domain" description="Replication initiator A N-terminal" evidence="2">
    <location>
        <begin position="24"/>
        <end position="96"/>
    </location>
</feature>
<sequence>MMKQYITQGYVDKLRDKDQATGVYYSAPKVIMKGDKYRKKLSPTEKLLYQEMYDLTMKALHKGQVDEKGNAYIESSYISLAVALGVSDSTIQRILSKKTNPLYTLGLLKIKQRKEQSTSQYYVMAPSYDGEDRFFLDSDYTTTQMKEEARQMVEKKNRKKPTKREVENEQLEDERMFDTKADKAEYKLQEKQFNDSLPNGVAELPQEQQETTEEQSQKELYFRVIDKQAHDGTYVARFVIAHNGKVVETLNVREFLKRTKSTIDINRHDSFIVKDIELEGKYEVRYES</sequence>
<protein>
    <recommendedName>
        <fullName evidence="2">Replication initiator A N-terminal domain-containing protein</fullName>
    </recommendedName>
</protein>
<evidence type="ECO:0000313" key="3">
    <source>
        <dbReference type="EMBL" id="PHD69872.1"/>
    </source>
</evidence>
<dbReference type="EMBL" id="NUSQ01000059">
    <property type="protein sequence ID" value="PHD69872.1"/>
    <property type="molecule type" value="Genomic_DNA"/>
</dbReference>
<name>A0A2C4QZK4_9BACI</name>
<organism evidence="3 4">
    <name type="scientific">Bacillus toyonensis</name>
    <dbReference type="NCBI Taxonomy" id="155322"/>
    <lineage>
        <taxon>Bacteria</taxon>
        <taxon>Bacillati</taxon>
        <taxon>Bacillota</taxon>
        <taxon>Bacilli</taxon>
        <taxon>Bacillales</taxon>
        <taxon>Bacillaceae</taxon>
        <taxon>Bacillus</taxon>
        <taxon>Bacillus cereus group</taxon>
    </lineage>
</organism>
<dbReference type="AlphaFoldDB" id="A0A2C4QZK4"/>
<gene>
    <name evidence="3" type="ORF">COF40_14355</name>
</gene>
<accession>A0A2C4QZK4</accession>
<dbReference type="Pfam" id="PF06970">
    <property type="entry name" value="RepA_N"/>
    <property type="match status" value="1"/>
</dbReference>
<evidence type="ECO:0000256" key="1">
    <source>
        <dbReference type="SAM" id="MobiDB-lite"/>
    </source>
</evidence>
<proteinExistence type="predicted"/>
<feature type="region of interest" description="Disordered" evidence="1">
    <location>
        <begin position="151"/>
        <end position="171"/>
    </location>
</feature>